<dbReference type="PANTHER" id="PTHR41260:SF1">
    <property type="entry name" value="PROTEIN ECSC"/>
    <property type="match status" value="1"/>
</dbReference>
<dbReference type="PANTHER" id="PTHR41260">
    <property type="entry name" value="PROTEIN ECSC"/>
    <property type="match status" value="1"/>
</dbReference>
<proteinExistence type="predicted"/>
<evidence type="ECO:0000313" key="2">
    <source>
        <dbReference type="Proteomes" id="UP000052946"/>
    </source>
</evidence>
<comment type="caution">
    <text evidence="1">The sequence shown here is derived from an EMBL/GenBank/DDBJ whole genome shotgun (WGS) entry which is preliminary data.</text>
</comment>
<dbReference type="AlphaFoldDB" id="A0A0U9H1S1"/>
<protein>
    <submittedName>
        <fullName evidence="1">EcsC family protein</fullName>
    </submittedName>
</protein>
<organism evidence="1 2">
    <name type="scientific">Oceanobacillus picturae</name>
    <dbReference type="NCBI Taxonomy" id="171693"/>
    <lineage>
        <taxon>Bacteria</taxon>
        <taxon>Bacillati</taxon>
        <taxon>Bacillota</taxon>
        <taxon>Bacilli</taxon>
        <taxon>Bacillales</taxon>
        <taxon>Bacillaceae</taxon>
        <taxon>Oceanobacillus</taxon>
    </lineage>
</organism>
<dbReference type="EMBL" id="BBXV01000008">
    <property type="protein sequence ID" value="GAQ16482.1"/>
    <property type="molecule type" value="Genomic_DNA"/>
</dbReference>
<sequence length="244" mass="28508">MNHYERKAYEDLMEWKWELFSKTSLFKKFSKKAQTKINGIIPEKVHQVMTDGIQQMVKMTLFGSDLTTKKSELAYASLQEKDELVREKLTIYRRTATVEGAGTGAGGIFLGIADFPLLLSIKIKYLFEVAAIYGFDTKDYSERLFILHVFQLAFSDDRKKRETFHTLDNWNEKKHEITEMDWRTFQQEYRDYIDLVKLLQLIPGFGAIVGAYANYNLLDQLGTTAIHAYHLRLFKESPLDYVEE</sequence>
<dbReference type="InterPro" id="IPR024787">
    <property type="entry name" value="EcsC"/>
</dbReference>
<name>A0A0U9H1S1_9BACI</name>
<dbReference type="Pfam" id="PF12787">
    <property type="entry name" value="EcsC"/>
    <property type="match status" value="1"/>
</dbReference>
<dbReference type="OrthoDB" id="1705901at2"/>
<dbReference type="RefSeq" id="WP_082667610.1">
    <property type="nucleotide sequence ID" value="NZ_BBXV01000008.1"/>
</dbReference>
<dbReference type="Proteomes" id="UP000052946">
    <property type="component" value="Unassembled WGS sequence"/>
</dbReference>
<gene>
    <name evidence="1" type="ORF">OPHB3_0405</name>
</gene>
<evidence type="ECO:0000313" key="1">
    <source>
        <dbReference type="EMBL" id="GAQ16482.1"/>
    </source>
</evidence>
<accession>A0A0U9H1S1</accession>
<reference evidence="2" key="1">
    <citation type="submission" date="2015-07" db="EMBL/GenBank/DDBJ databases">
        <title>Draft Genome Sequence of Oceanobacillus picturae Heshi-B3 that Was Isolated from Fermented Rice Bran with Aging Salted Mackerel, Which Was Named Heshiko as Traditional Fermented Seafood in Japan.</title>
        <authorList>
            <person name="Akuzawa S."/>
            <person name="Nakagawa J."/>
            <person name="Kanekatsu T."/>
            <person name="Kanesaki Y."/>
            <person name="Suzuki T."/>
        </authorList>
    </citation>
    <scope>NUCLEOTIDE SEQUENCE [LARGE SCALE GENOMIC DNA]</scope>
    <source>
        <strain evidence="2">Heshi-B3</strain>
    </source>
</reference>
<reference evidence="1 2" key="2">
    <citation type="journal article" date="2016" name="Genome Announc.">
        <title>Draft Genome Sequence of Oceanobacillus picturae Heshi-B3, Isolated from Fermented Rice Bran in a Traditional Japanese Seafood Dish.</title>
        <authorList>
            <person name="Akuzawa S."/>
            <person name="Nagaoka J."/>
            <person name="Kanekatsu M."/>
            <person name="Kanesaki Y."/>
            <person name="Suzuki T."/>
        </authorList>
    </citation>
    <scope>NUCLEOTIDE SEQUENCE [LARGE SCALE GENOMIC DNA]</scope>
    <source>
        <strain evidence="1 2">Heshi-B3</strain>
    </source>
</reference>